<organism evidence="2 3">
    <name type="scientific">Haloarcula onubensis</name>
    <dbReference type="NCBI Taxonomy" id="2950539"/>
    <lineage>
        <taxon>Archaea</taxon>
        <taxon>Methanobacteriati</taxon>
        <taxon>Methanobacteriota</taxon>
        <taxon>Stenosarchaea group</taxon>
        <taxon>Halobacteria</taxon>
        <taxon>Halobacteriales</taxon>
        <taxon>Haloarculaceae</taxon>
        <taxon>Haloarcula</taxon>
    </lineage>
</organism>
<dbReference type="RefSeq" id="WP_310898469.1">
    <property type="nucleotide sequence ID" value="NZ_JAMQOS010000001.1"/>
</dbReference>
<proteinExistence type="predicted"/>
<comment type="caution">
    <text evidence="2">The sequence shown here is derived from an EMBL/GenBank/DDBJ whole genome shotgun (WGS) entry which is preliminary data.</text>
</comment>
<protein>
    <submittedName>
        <fullName evidence="2">Uncharacterized protein</fullName>
    </submittedName>
</protein>
<reference evidence="2 3" key="1">
    <citation type="submission" date="2022-06" db="EMBL/GenBank/DDBJ databases">
        <title>Halomicroarcula sp. a new haloarchaeum isolate from saline soil.</title>
        <authorList>
            <person name="Strakova D."/>
            <person name="Galisteo C."/>
            <person name="Sanchez-Porro C."/>
            <person name="Ventosa A."/>
        </authorList>
    </citation>
    <scope>NUCLEOTIDE SEQUENCE [LARGE SCALE GENOMIC DNA]</scope>
    <source>
        <strain evidence="2 3">S3CR25-11</strain>
    </source>
</reference>
<dbReference type="EMBL" id="JAMQOS010000001">
    <property type="protein sequence ID" value="MDS0280622.1"/>
    <property type="molecule type" value="Genomic_DNA"/>
</dbReference>
<dbReference type="Proteomes" id="UP001268864">
    <property type="component" value="Unassembled WGS sequence"/>
</dbReference>
<gene>
    <name evidence="2" type="ORF">NDI86_00715</name>
</gene>
<keyword evidence="3" id="KW-1185">Reference proteome</keyword>
<evidence type="ECO:0000313" key="3">
    <source>
        <dbReference type="Proteomes" id="UP001268864"/>
    </source>
</evidence>
<feature type="region of interest" description="Disordered" evidence="1">
    <location>
        <begin position="1"/>
        <end position="20"/>
    </location>
</feature>
<accession>A0ABU2FJZ9</accession>
<evidence type="ECO:0000313" key="2">
    <source>
        <dbReference type="EMBL" id="MDS0280622.1"/>
    </source>
</evidence>
<name>A0ABU2FJZ9_9EURY</name>
<evidence type="ECO:0000256" key="1">
    <source>
        <dbReference type="SAM" id="MobiDB-lite"/>
    </source>
</evidence>
<sequence>MMDQLQRLREAKSEIENPHESERIRAIAEILTEIQRAQRAAVLDQRDQLDIDPDDDVTEVDPDVRSTEVLDLVDAYTPGGPSLAETWLARAAPEDLDVDDPAALANYAGLSSEEWEHQQQTWANSYRAADGQAAEATDRDLAELHVSSKWGVSLDRFEALVVNWDQGRALRDLLAGPSEATEAAIYANTEALA</sequence>